<geneLocation type="chloroplast" evidence="3"/>
<dbReference type="FunFam" id="3.40.50.720:FF:000080">
    <property type="entry name" value="Thiazole biosynthesis adenylyltransferase ThiF"/>
    <property type="match status" value="1"/>
</dbReference>
<dbReference type="RefSeq" id="YP_009398130.1">
    <property type="nucleotide sequence ID" value="NC_035290.1"/>
</dbReference>
<dbReference type="Gene3D" id="3.40.50.720">
    <property type="entry name" value="NAD(P)-binding Rossmann-like Domain"/>
    <property type="match status" value="1"/>
</dbReference>
<dbReference type="InterPro" id="IPR035985">
    <property type="entry name" value="Ubiquitin-activating_enz"/>
</dbReference>
<dbReference type="GO" id="GO:0004792">
    <property type="term" value="F:thiosulfate-cyanide sulfurtransferase activity"/>
    <property type="evidence" value="ECO:0007669"/>
    <property type="project" value="TreeGrafter"/>
</dbReference>
<dbReference type="InterPro" id="IPR001763">
    <property type="entry name" value="Rhodanese-like_dom"/>
</dbReference>
<gene>
    <name evidence="3" type="primary">moeB</name>
</gene>
<dbReference type="InterPro" id="IPR036873">
    <property type="entry name" value="Rhodanese-like_dom_sf"/>
</dbReference>
<feature type="domain" description="Rhodanese" evidence="2">
    <location>
        <begin position="273"/>
        <end position="339"/>
    </location>
</feature>
<comment type="similarity">
    <text evidence="1">Belongs to the HesA/MoeB/ThiF family.</text>
</comment>
<sequence length="352" mass="40534">MLNIPNNTQIQLSKQEYQNYSKQIVLENIGIQGQKKLKAAKVLIVGAGGLGCPAIIYLATSGVGYIGLIDGDIIEVSNLNRQILYNKNDITNFKVISAQQKVQKINYNCTIIKHPYNLDKQNSIEIISYYDIIIDTTDNFKARYTIDQICNQLHKVYIYGAVEKFEGQVATFNYKNGISYKDLYTKNLLLKNSNCNRHGIMGITTGYTGILQAIETIKVILGLHKRCKNFLMIHNIIQTKNKRKKIYLKRNENHKIKILRSSNIIITSKLKIIKSNVIIIDIRKNFEFSKNHIKKSINIPITKLKLNETIKLIQYYIKNHDLVIYCNTLERSMIASHFLNNRNISHHILHPI</sequence>
<dbReference type="SUPFAM" id="SSF52821">
    <property type="entry name" value="Rhodanese/Cell cycle control phosphatase"/>
    <property type="match status" value="1"/>
</dbReference>
<dbReference type="InterPro" id="IPR045886">
    <property type="entry name" value="ThiF/MoeB/HesA"/>
</dbReference>
<dbReference type="GO" id="GO:0016779">
    <property type="term" value="F:nucleotidyltransferase activity"/>
    <property type="evidence" value="ECO:0007669"/>
    <property type="project" value="TreeGrafter"/>
</dbReference>
<dbReference type="PANTHER" id="PTHR10953:SF102">
    <property type="entry name" value="ADENYLYLTRANSFERASE AND SULFURTRANSFERASE MOCS3"/>
    <property type="match status" value="1"/>
</dbReference>
<dbReference type="Pfam" id="PF00899">
    <property type="entry name" value="ThiF"/>
    <property type="match status" value="1"/>
</dbReference>
<dbReference type="SUPFAM" id="SSF69572">
    <property type="entry name" value="Activating enzymes of the ubiquitin-like proteins"/>
    <property type="match status" value="1"/>
</dbReference>
<keyword evidence="3" id="KW-0150">Chloroplast</keyword>
<accession>A0A1Z1MN23</accession>
<dbReference type="PANTHER" id="PTHR10953">
    <property type="entry name" value="UBIQUITIN-ACTIVATING ENZYME E1"/>
    <property type="match status" value="1"/>
</dbReference>
<organism evidence="3">
    <name type="scientific">Gredgaria maugeana</name>
    <dbReference type="NCBI Taxonomy" id="2007213"/>
    <lineage>
        <taxon>Eukaryota</taxon>
        <taxon>Rhodophyta</taxon>
        <taxon>Florideophyceae</taxon>
        <taxon>Rhodymeniophycidae</taxon>
        <taxon>Ceramiales</taxon>
        <taxon>Rhodomelaceae</taxon>
        <taxon>Herposiphonieae</taxon>
        <taxon>Gredgaria</taxon>
    </lineage>
</organism>
<evidence type="ECO:0000313" key="3">
    <source>
        <dbReference type="EMBL" id="ARW67316.1"/>
    </source>
</evidence>
<reference evidence="3" key="1">
    <citation type="journal article" date="2017" name="J. Phycol.">
        <title>Analysis of chloroplast genomes and a supermatrix inform reclassification of the Rhodomelaceae (Rhodophyta).</title>
        <authorList>
            <person name="Diaz-Tapia P."/>
            <person name="Maggs C.A."/>
            <person name="West J.A."/>
            <person name="Verbruggen H."/>
        </authorList>
    </citation>
    <scope>NUCLEOTIDE SEQUENCE</scope>
    <source>
        <strain evidence="3">PD1230</strain>
    </source>
</reference>
<dbReference type="CDD" id="cd00158">
    <property type="entry name" value="RHOD"/>
    <property type="match status" value="1"/>
</dbReference>
<dbReference type="CDD" id="cd00757">
    <property type="entry name" value="ThiF_MoeB_HesA_family"/>
    <property type="match status" value="1"/>
</dbReference>
<proteinExistence type="inferred from homology"/>
<dbReference type="AlphaFoldDB" id="A0A1Z1MN23"/>
<dbReference type="PROSITE" id="PS50206">
    <property type="entry name" value="RHODANESE_3"/>
    <property type="match status" value="1"/>
</dbReference>
<dbReference type="InterPro" id="IPR000594">
    <property type="entry name" value="ThiF_NAD_FAD-bd"/>
</dbReference>
<dbReference type="Gene3D" id="3.40.250.10">
    <property type="entry name" value="Rhodanese-like domain"/>
    <property type="match status" value="1"/>
</dbReference>
<dbReference type="GO" id="GO:0005737">
    <property type="term" value="C:cytoplasm"/>
    <property type="evidence" value="ECO:0007669"/>
    <property type="project" value="TreeGrafter"/>
</dbReference>
<protein>
    <submittedName>
        <fullName evidence="3">Molybdopterin biosynthesis protein</fullName>
    </submittedName>
</protein>
<dbReference type="Pfam" id="PF00581">
    <property type="entry name" value="Rhodanese"/>
    <property type="match status" value="1"/>
</dbReference>
<evidence type="ECO:0000259" key="2">
    <source>
        <dbReference type="PROSITE" id="PS50206"/>
    </source>
</evidence>
<name>A0A1Z1MN23_9FLOR</name>
<dbReference type="GeneID" id="33360606"/>
<dbReference type="EMBL" id="MF101446">
    <property type="protein sequence ID" value="ARW67316.1"/>
    <property type="molecule type" value="Genomic_DNA"/>
</dbReference>
<evidence type="ECO:0000256" key="1">
    <source>
        <dbReference type="ARBA" id="ARBA00009919"/>
    </source>
</evidence>
<keyword evidence="3" id="KW-0934">Plastid</keyword>
<dbReference type="GO" id="GO:0008641">
    <property type="term" value="F:ubiquitin-like modifier activating enzyme activity"/>
    <property type="evidence" value="ECO:0007669"/>
    <property type="project" value="InterPro"/>
</dbReference>